<dbReference type="OrthoDB" id="689350at2759"/>
<feature type="domain" description="HMA" evidence="7">
    <location>
        <begin position="23"/>
        <end position="90"/>
    </location>
</feature>
<evidence type="ECO:0000256" key="4">
    <source>
        <dbReference type="ARBA" id="ARBA00023289"/>
    </source>
</evidence>
<evidence type="ECO:0000256" key="3">
    <source>
        <dbReference type="ARBA" id="ARBA00023288"/>
    </source>
</evidence>
<dbReference type="PROSITE" id="PS50846">
    <property type="entry name" value="HMA_2"/>
    <property type="match status" value="1"/>
</dbReference>
<evidence type="ECO:0000256" key="1">
    <source>
        <dbReference type="ARBA" id="ARBA00022481"/>
    </source>
</evidence>
<feature type="compositionally biased region" description="Acidic residues" evidence="6">
    <location>
        <begin position="142"/>
        <end position="159"/>
    </location>
</feature>
<proteinExistence type="inferred from homology"/>
<comment type="caution">
    <text evidence="8">The sequence shown here is derived from an EMBL/GenBank/DDBJ whole genome shotgun (WGS) entry which is preliminary data.</text>
</comment>
<keyword evidence="4" id="KW-0636">Prenylation</keyword>
<dbReference type="SMR" id="A0A444YIE9"/>
<organism evidence="8 9">
    <name type="scientific">Arachis hypogaea</name>
    <name type="common">Peanut</name>
    <dbReference type="NCBI Taxonomy" id="3818"/>
    <lineage>
        <taxon>Eukaryota</taxon>
        <taxon>Viridiplantae</taxon>
        <taxon>Streptophyta</taxon>
        <taxon>Embryophyta</taxon>
        <taxon>Tracheophyta</taxon>
        <taxon>Spermatophyta</taxon>
        <taxon>Magnoliopsida</taxon>
        <taxon>eudicotyledons</taxon>
        <taxon>Gunneridae</taxon>
        <taxon>Pentapetalae</taxon>
        <taxon>rosids</taxon>
        <taxon>fabids</taxon>
        <taxon>Fabales</taxon>
        <taxon>Fabaceae</taxon>
        <taxon>Papilionoideae</taxon>
        <taxon>50 kb inversion clade</taxon>
        <taxon>dalbergioids sensu lato</taxon>
        <taxon>Dalbergieae</taxon>
        <taxon>Pterocarpus clade</taxon>
        <taxon>Arachis</taxon>
    </lineage>
</organism>
<dbReference type="AlphaFoldDB" id="A0A444YIE9"/>
<protein>
    <recommendedName>
        <fullName evidence="7">HMA domain-containing protein</fullName>
    </recommendedName>
</protein>
<dbReference type="PANTHER" id="PTHR45868">
    <property type="entry name" value="HEAVY METAL-ASSOCIATED ISOPRENYLATED PLANT PROTEIN 33-RELATED"/>
    <property type="match status" value="1"/>
</dbReference>
<evidence type="ECO:0000313" key="9">
    <source>
        <dbReference type="Proteomes" id="UP000289738"/>
    </source>
</evidence>
<dbReference type="EMBL" id="SDMP01000016">
    <property type="protein sequence ID" value="RYR01649.1"/>
    <property type="molecule type" value="Genomic_DNA"/>
</dbReference>
<dbReference type="CDD" id="cd00371">
    <property type="entry name" value="HMA"/>
    <property type="match status" value="1"/>
</dbReference>
<evidence type="ECO:0000256" key="2">
    <source>
        <dbReference type="ARBA" id="ARBA00022723"/>
    </source>
</evidence>
<dbReference type="Proteomes" id="UP000289738">
    <property type="component" value="Chromosome B06"/>
</dbReference>
<comment type="similarity">
    <text evidence="5">Belongs to the HIPP family.</text>
</comment>
<keyword evidence="2" id="KW-0479">Metal-binding</keyword>
<dbReference type="GO" id="GO:0046872">
    <property type="term" value="F:metal ion binding"/>
    <property type="evidence" value="ECO:0007669"/>
    <property type="project" value="UniProtKB-KW"/>
</dbReference>
<accession>A0A444YIE9</accession>
<dbReference type="InterPro" id="IPR036163">
    <property type="entry name" value="HMA_dom_sf"/>
</dbReference>
<feature type="compositionally biased region" description="Basic residues" evidence="6">
    <location>
        <begin position="171"/>
        <end position="181"/>
    </location>
</feature>
<dbReference type="Gramene" id="arahy.Tifrunner.gnm2.ann2.Ah16g080800.1">
    <property type="protein sequence ID" value="arahy.Tifrunner.gnm2.ann2.Ah16g080800.1-CDS"/>
    <property type="gene ID" value="arahy.Tifrunner.gnm2.ann2.Ah16g080800"/>
</dbReference>
<dbReference type="InterPro" id="IPR006121">
    <property type="entry name" value="HMA_dom"/>
</dbReference>
<dbReference type="Pfam" id="PF00403">
    <property type="entry name" value="HMA"/>
    <property type="match status" value="1"/>
</dbReference>
<evidence type="ECO:0000259" key="7">
    <source>
        <dbReference type="PROSITE" id="PS50846"/>
    </source>
</evidence>
<keyword evidence="9" id="KW-1185">Reference proteome</keyword>
<evidence type="ECO:0000313" key="8">
    <source>
        <dbReference type="EMBL" id="RYR01649.1"/>
    </source>
</evidence>
<name>A0A444YIE9_ARAHY</name>
<evidence type="ECO:0000256" key="6">
    <source>
        <dbReference type="SAM" id="MobiDB-lite"/>
    </source>
</evidence>
<gene>
    <name evidence="8" type="ORF">Ahy_B06g080529</name>
</gene>
<dbReference type="Gene3D" id="3.30.70.100">
    <property type="match status" value="1"/>
</dbReference>
<sequence length="322" mass="34327">MEAAKPPSEEKTHHPAAGEILKYQRWVLRVFIHCDGCKKKVKKVLQGIDGVYTTEVDSREHKVIVTGNVEADTLIKRLLKTGKYAELLPEKQPPPAEKNHNKKKSGKTKGGGGGGEGDDVNNDEKKNNEPAGGDVGSKEGSADGDEGSDKDDECDEEEGATATAGGEGGNKKKKKKKKKKSNTNNGDGSAAPPGGEANSKVDDGGDAKSPAAAEVVSAKSVASSLPHQQPVIQNAYPYPYPPPPQMYYSPPSLPPTPAYGLSYNTAYPLSSASYYVGSPIMPMHHAYATTYPHLPPPPPSHPISHYVDDDHQDQYQGGCSIM</sequence>
<evidence type="ECO:0000256" key="5">
    <source>
        <dbReference type="ARBA" id="ARBA00024045"/>
    </source>
</evidence>
<dbReference type="SUPFAM" id="SSF55008">
    <property type="entry name" value="HMA, heavy metal-associated domain"/>
    <property type="match status" value="1"/>
</dbReference>
<keyword evidence="3" id="KW-0449">Lipoprotein</keyword>
<keyword evidence="1" id="KW-0488">Methylation</keyword>
<dbReference type="PANTHER" id="PTHR45868:SF80">
    <property type="entry name" value="F15K9.8-RELATED"/>
    <property type="match status" value="1"/>
</dbReference>
<feature type="region of interest" description="Disordered" evidence="6">
    <location>
        <begin position="86"/>
        <end position="213"/>
    </location>
</feature>
<reference evidence="8 9" key="1">
    <citation type="submission" date="2019-01" db="EMBL/GenBank/DDBJ databases">
        <title>Sequencing of cultivated peanut Arachis hypogaea provides insights into genome evolution and oil improvement.</title>
        <authorList>
            <person name="Chen X."/>
        </authorList>
    </citation>
    <scope>NUCLEOTIDE SEQUENCE [LARGE SCALE GENOMIC DNA]</scope>
    <source>
        <strain evidence="9">cv. Fuhuasheng</strain>
        <tissue evidence="8">Leaves</tissue>
    </source>
</reference>
<dbReference type="STRING" id="3818.A0A444YIE9"/>